<gene>
    <name evidence="2" type="ORF">TrRE_jg10721</name>
</gene>
<keyword evidence="1" id="KW-0732">Signal</keyword>
<evidence type="ECO:0008006" key="4">
    <source>
        <dbReference type="Google" id="ProtNLM"/>
    </source>
</evidence>
<dbReference type="Proteomes" id="UP001165082">
    <property type="component" value="Unassembled WGS sequence"/>
</dbReference>
<protein>
    <recommendedName>
        <fullName evidence="4">Pectinacetylesterase</fullName>
    </recommendedName>
</protein>
<name>A0A9W6ZBZ1_9STRA</name>
<evidence type="ECO:0000313" key="2">
    <source>
        <dbReference type="EMBL" id="GMH47640.1"/>
    </source>
</evidence>
<evidence type="ECO:0000313" key="3">
    <source>
        <dbReference type="Proteomes" id="UP001165082"/>
    </source>
</evidence>
<reference evidence="2" key="1">
    <citation type="submission" date="2022-07" db="EMBL/GenBank/DDBJ databases">
        <title>Genome analysis of Parmales, a sister group of diatoms, reveals the evolutionary specialization of diatoms from phago-mixotrophs to photoautotrophs.</title>
        <authorList>
            <person name="Ban H."/>
            <person name="Sato S."/>
            <person name="Yoshikawa S."/>
            <person name="Kazumasa Y."/>
            <person name="Nakamura Y."/>
            <person name="Ichinomiya M."/>
            <person name="Saitoh K."/>
            <person name="Sato N."/>
            <person name="Blanc-Mathieu R."/>
            <person name="Endo H."/>
            <person name="Kuwata A."/>
            <person name="Ogata H."/>
        </authorList>
    </citation>
    <scope>NUCLEOTIDE SEQUENCE</scope>
</reference>
<dbReference type="AlphaFoldDB" id="A0A9W6ZBZ1"/>
<organism evidence="2 3">
    <name type="scientific">Triparma retinervis</name>
    <dbReference type="NCBI Taxonomy" id="2557542"/>
    <lineage>
        <taxon>Eukaryota</taxon>
        <taxon>Sar</taxon>
        <taxon>Stramenopiles</taxon>
        <taxon>Ochrophyta</taxon>
        <taxon>Bolidophyceae</taxon>
        <taxon>Parmales</taxon>
        <taxon>Triparmaceae</taxon>
        <taxon>Triparma</taxon>
    </lineage>
</organism>
<keyword evidence="3" id="KW-1185">Reference proteome</keyword>
<dbReference type="OrthoDB" id="2015280at2759"/>
<evidence type="ECO:0000256" key="1">
    <source>
        <dbReference type="SAM" id="SignalP"/>
    </source>
</evidence>
<sequence length="377" mass="40915">MKPFLLALALLAGAQAQLGQPILSSLFSKSPTCTVSDTETCKLSEMDSSPGTSTIVHPGGDTRCIFSYSSDYEFQVWPGDNDKLMDYTIVHIMYCSGDAHAGNSTRSYNDLRGQPVRQVGAVNVQTTLDWVTSQSDFWSEDGLTDLVISGASAGSLGAQVWADNILSDFKTSLPYERAAVIPDSYIGVFPDGSQGPTMIDFGVCAGGTLKNSPDLLDKCNNGELTLQDISGAAMSRHPDVPFAWIQSKRDIVQKAYYDAIGLTVDLELDAIGDVEFFKDANQIIADYTSQYKNAVSYIVDSLMHTYTLLPIVYTASSRGVAGGGDDMSMIDWLAQFPMKTGTTVESVCDGQVVDLDEHPKWFTNYCAAEAQSEYTQE</sequence>
<feature type="chain" id="PRO_5040993321" description="Pectinacetylesterase" evidence="1">
    <location>
        <begin position="17"/>
        <end position="377"/>
    </location>
</feature>
<proteinExistence type="predicted"/>
<accession>A0A9W6ZBZ1</accession>
<comment type="caution">
    <text evidence="2">The sequence shown here is derived from an EMBL/GenBank/DDBJ whole genome shotgun (WGS) entry which is preliminary data.</text>
</comment>
<feature type="signal peptide" evidence="1">
    <location>
        <begin position="1"/>
        <end position="16"/>
    </location>
</feature>
<dbReference type="EMBL" id="BRXZ01003116">
    <property type="protein sequence ID" value="GMH47640.1"/>
    <property type="molecule type" value="Genomic_DNA"/>
</dbReference>